<feature type="compositionally biased region" description="Basic and acidic residues" evidence="1">
    <location>
        <begin position="283"/>
        <end position="299"/>
    </location>
</feature>
<keyword evidence="3" id="KW-1185">Reference proteome</keyword>
<organism evidence="2 3">
    <name type="scientific">Oceaniferula marina</name>
    <dbReference type="NCBI Taxonomy" id="2748318"/>
    <lineage>
        <taxon>Bacteria</taxon>
        <taxon>Pseudomonadati</taxon>
        <taxon>Verrucomicrobiota</taxon>
        <taxon>Verrucomicrobiia</taxon>
        <taxon>Verrucomicrobiales</taxon>
        <taxon>Verrucomicrobiaceae</taxon>
        <taxon>Oceaniferula</taxon>
    </lineage>
</organism>
<feature type="compositionally biased region" description="Basic and acidic residues" evidence="1">
    <location>
        <begin position="84"/>
        <end position="109"/>
    </location>
</feature>
<feature type="compositionally biased region" description="Low complexity" evidence="1">
    <location>
        <begin position="316"/>
        <end position="334"/>
    </location>
</feature>
<sequence>MSEKDPKSDANEQLPDLSGLNFGPAWARDQPKGRSRSRQAGKPEHKGDRRNQGGQRNQGDRRNQSSDARGGRPHKGGGPRPHGGGRDQRGFRGKGRRDDRDHQGGDRRKPMTPAPDGMTARIMPIEEGLDALAKDIAATGRTHSVFDIAWMILGGLERFHVIFESEQQPLYRNKHDHSIWLYQKECMAHFWAKGIVKRYYDEEIVDVEAPKGNFQSVARCGLSGNLIGPPNHHGYQKSVLDLHRERFSNMALDRYKSKIVMEHGEEVVQEWLDSMTKHVRWRPKSEKATEENTDNKELEESPDTPEDSVDSKADAEAQAVDVEATETTEAAETAEAPKNEIEETVVILDSRQEVENHFLSHGFEQEFESGKIMSVLANVPPKMIDPALLTLLKTTVTEERRYPGKVASILCRQMSGRHLAVFKWKKHLHCGPARPKKVPDNMEMAERPSQLFHWVIEHPSGNIDEMWKELLPEGIDDETKHLWYHDLHWLINEGIVLLFSDGKLHAAKELQKKAPVAAKPAAGPQAEKPAAESKDEAPVEAKTDADSETKPEAEAKVELEATPEVEPKAEEEAAPAVVAVEEKPEQAAEADQAVSDPKQEGSE</sequence>
<dbReference type="AlphaFoldDB" id="A0A851GPF9"/>
<evidence type="ECO:0000313" key="3">
    <source>
        <dbReference type="Proteomes" id="UP000557872"/>
    </source>
</evidence>
<feature type="compositionally biased region" description="Basic and acidic residues" evidence="1">
    <location>
        <begin position="529"/>
        <end position="571"/>
    </location>
</feature>
<feature type="compositionally biased region" description="Basic and acidic residues" evidence="1">
    <location>
        <begin position="41"/>
        <end position="51"/>
    </location>
</feature>
<gene>
    <name evidence="2" type="ORF">HW115_14885</name>
</gene>
<protein>
    <submittedName>
        <fullName evidence="2">Uncharacterized protein</fullName>
    </submittedName>
</protein>
<evidence type="ECO:0000313" key="2">
    <source>
        <dbReference type="EMBL" id="NWK56907.1"/>
    </source>
</evidence>
<name>A0A851GPF9_9BACT</name>
<dbReference type="RefSeq" id="WP_178933737.1">
    <property type="nucleotide sequence ID" value="NZ_JACBAZ010000006.1"/>
</dbReference>
<dbReference type="EMBL" id="JACBAZ010000006">
    <property type="protein sequence ID" value="NWK56907.1"/>
    <property type="molecule type" value="Genomic_DNA"/>
</dbReference>
<feature type="compositionally biased region" description="Basic and acidic residues" evidence="1">
    <location>
        <begin position="1"/>
        <end position="10"/>
    </location>
</feature>
<feature type="region of interest" description="Disordered" evidence="1">
    <location>
        <begin position="279"/>
        <end position="337"/>
    </location>
</feature>
<comment type="caution">
    <text evidence="2">The sequence shown here is derived from an EMBL/GenBank/DDBJ whole genome shotgun (WGS) entry which is preliminary data.</text>
</comment>
<feature type="region of interest" description="Disordered" evidence="1">
    <location>
        <begin position="515"/>
        <end position="603"/>
    </location>
</feature>
<reference evidence="2 3" key="1">
    <citation type="submission" date="2020-07" db="EMBL/GenBank/DDBJ databases">
        <title>Roseicoccus Jingziensis gen. nov., sp. nov., isolated from coastal seawater.</title>
        <authorList>
            <person name="Feng X."/>
        </authorList>
    </citation>
    <scope>NUCLEOTIDE SEQUENCE [LARGE SCALE GENOMIC DNA]</scope>
    <source>
        <strain evidence="2 3">N1E253</strain>
    </source>
</reference>
<feature type="compositionally biased region" description="Low complexity" evidence="1">
    <location>
        <begin position="515"/>
        <end position="528"/>
    </location>
</feature>
<feature type="region of interest" description="Disordered" evidence="1">
    <location>
        <begin position="1"/>
        <end position="120"/>
    </location>
</feature>
<proteinExistence type="predicted"/>
<dbReference type="Proteomes" id="UP000557872">
    <property type="component" value="Unassembled WGS sequence"/>
</dbReference>
<accession>A0A851GPF9</accession>
<evidence type="ECO:0000256" key="1">
    <source>
        <dbReference type="SAM" id="MobiDB-lite"/>
    </source>
</evidence>